<dbReference type="EMBL" id="QFOD01000033">
    <property type="protein sequence ID" value="PZP27214.1"/>
    <property type="molecule type" value="Genomic_DNA"/>
</dbReference>
<keyword evidence="2" id="KW-0067">ATP-binding</keyword>
<name>A0A2W5DBW0_9BURK</name>
<gene>
    <name evidence="2" type="ORF">DI603_22380</name>
</gene>
<dbReference type="GO" id="GO:0000731">
    <property type="term" value="P:DNA synthesis involved in DNA repair"/>
    <property type="evidence" value="ECO:0007669"/>
    <property type="project" value="TreeGrafter"/>
</dbReference>
<dbReference type="AlphaFoldDB" id="A0A2W5DBW0"/>
<evidence type="ECO:0000256" key="1">
    <source>
        <dbReference type="SAM" id="Coils"/>
    </source>
</evidence>
<reference evidence="2 3" key="1">
    <citation type="submission" date="2017-08" db="EMBL/GenBank/DDBJ databases">
        <title>Infants hospitalized years apart are colonized by the same room-sourced microbial strains.</title>
        <authorList>
            <person name="Brooks B."/>
            <person name="Olm M.R."/>
            <person name="Firek B.A."/>
            <person name="Baker R."/>
            <person name="Thomas B.C."/>
            <person name="Morowitz M.J."/>
            <person name="Banfield J.F."/>
        </authorList>
    </citation>
    <scope>NUCLEOTIDE SEQUENCE [LARGE SCALE GENOMIC DNA]</scope>
    <source>
        <strain evidence="2">S2_012_000_R2_81</strain>
    </source>
</reference>
<dbReference type="GO" id="GO:0005524">
    <property type="term" value="F:ATP binding"/>
    <property type="evidence" value="ECO:0007669"/>
    <property type="project" value="UniProtKB-KW"/>
</dbReference>
<keyword evidence="1" id="KW-0175">Coiled coil</keyword>
<sequence>MGASEIVDLFSEAAAPDGVETGAAPEGAHEQMRLRDIQVFNWGTFSGYHRIPVAAEGYLLVGPSGSGKSTILDAHAALTNPPGGVAFNAAAREGERKGRDRNFATYIRGAWAQQTTDSGEHAAQYLRPDTTWSAIAETYRNAAGAVVAIAQVLWIRGKGSSSADVKKVYLVIEREFDLRELKFFAENDYDVRRFKFDLKDAFVREEFSAYQERFRRLLGIKSERALKLLHRTQVSKNLGDINDFMRDFMLDPPETFELADDLVQQFVELNEAHRLVVDARRQIETLRPARAWGMDLDAARLRRNELDELQAGIERYREQLRRDLLHASMKELQTGIDGESQALSAKQTTERLMRDELKALERRRDELGGSLIEDLKAKHAAAETKRAERAVKRSRVATNCEVMGWAPPDTAQWFTERRDAARDFVEQSRKYVEQLGEERFTLRTQREKDELEFSAAVAEVKALERQPSNIPAKMLALRDRICEHLGVPTERLPFAGELIEVGAEHKQWEAAIERVLHGFALSLLVDEAHYQGVASYLNDTHTGMRVVYLRMLPHDSRNRSVSPGSLVKKLNFARRPEAEWIREELKERFDYECAETLAAFRAAKRGITREGQVKHSASRHEKDDRTRLGDDREYVLGFNNAAKLALYKRRAHELAEAIEAARLRTSELQEAASKHDAKVRACVDLANLEWSEVDVNAAVTEIESLRERIAAETAARPDLGSLQHEIERQERKVEVARKAAEDLSGALNAKKILLGNLERRLGELKPELTEVALTPHQRTGLDERFERYREGLTHENLDRASSSVDKALSAELKQLGEQMLSLEHNITNCFKDFVRTWPAEASGLDAAMASAPDFMAKLERLESEGLPEFQERFHALLRKQSEQNLTALSAQLELERKAIIDRISLVNDGLATAPFGPGTHLKLEHKDKVLPDVVAFKQQLRQALSNMLSLDAADAEARFVVISALVGRLAGSNTADKNWKQLVLDVRQHVEFIAIELDKDGVQIEVYKSGAGKSGGQRQKLASTCLAAALRYQLAGEERSWPKFCTVFLDEAFDKADADFTTMAMNIFKTFGFQMVVATPLKSVMTLEPFIGGAGFVQIRDRKVSSVLSIEYDHQAGKLRYDSQAEDGQEVTAA</sequence>
<dbReference type="GO" id="GO:0006302">
    <property type="term" value="P:double-strand break repair"/>
    <property type="evidence" value="ECO:0007669"/>
    <property type="project" value="TreeGrafter"/>
</dbReference>
<keyword evidence="2" id="KW-0547">Nucleotide-binding</keyword>
<evidence type="ECO:0000313" key="3">
    <source>
        <dbReference type="Proteomes" id="UP000249633"/>
    </source>
</evidence>
<dbReference type="InterPro" id="IPR027417">
    <property type="entry name" value="P-loop_NTPase"/>
</dbReference>
<dbReference type="Pfam" id="PF13558">
    <property type="entry name" value="SbcC_Walker_B"/>
    <property type="match status" value="1"/>
</dbReference>
<dbReference type="Pfam" id="PF13555">
    <property type="entry name" value="AAA_29"/>
    <property type="match status" value="1"/>
</dbReference>
<dbReference type="PANTHER" id="PTHR32182">
    <property type="entry name" value="DNA REPLICATION AND REPAIR PROTEIN RECF"/>
    <property type="match status" value="1"/>
</dbReference>
<dbReference type="Gene3D" id="3.40.50.300">
    <property type="entry name" value="P-loop containing nucleotide triphosphate hydrolases"/>
    <property type="match status" value="1"/>
</dbReference>
<evidence type="ECO:0000313" key="2">
    <source>
        <dbReference type="EMBL" id="PZP27214.1"/>
    </source>
</evidence>
<comment type="caution">
    <text evidence="2">The sequence shown here is derived from an EMBL/GenBank/DDBJ whole genome shotgun (WGS) entry which is preliminary data.</text>
</comment>
<accession>A0A2W5DBW0</accession>
<dbReference type="PANTHER" id="PTHR32182:SF0">
    <property type="entry name" value="DNA REPLICATION AND REPAIR PROTEIN RECF"/>
    <property type="match status" value="1"/>
</dbReference>
<proteinExistence type="predicted"/>
<organism evidence="2 3">
    <name type="scientific">Roseateles depolymerans</name>
    <dbReference type="NCBI Taxonomy" id="76731"/>
    <lineage>
        <taxon>Bacteria</taxon>
        <taxon>Pseudomonadati</taxon>
        <taxon>Pseudomonadota</taxon>
        <taxon>Betaproteobacteria</taxon>
        <taxon>Burkholderiales</taxon>
        <taxon>Sphaerotilaceae</taxon>
        <taxon>Roseateles</taxon>
    </lineage>
</organism>
<feature type="coiled-coil region" evidence="1">
    <location>
        <begin position="644"/>
        <end position="671"/>
    </location>
</feature>
<protein>
    <submittedName>
        <fullName evidence="2">ATP-binding protein</fullName>
    </submittedName>
</protein>
<dbReference type="SUPFAM" id="SSF52540">
    <property type="entry name" value="P-loop containing nucleoside triphosphate hydrolases"/>
    <property type="match status" value="1"/>
</dbReference>
<dbReference type="Proteomes" id="UP000249633">
    <property type="component" value="Unassembled WGS sequence"/>
</dbReference>
<feature type="coiled-coil region" evidence="1">
    <location>
        <begin position="695"/>
        <end position="746"/>
    </location>
</feature>